<accession>A0ACC2IT68</accession>
<sequence length="400" mass="44552">MTEPFTLTDSDLSTLRLDWYDRTLPDVKTGRRAAADAVAIARVHGGEPRTTPVGGDWLAFRTCNGHSHCAVLRSHLHDEDLWLGCFIKLSIGFFLLRLADRTKWRPFLIGTLIFIGCFTIGSTFAIIFQCNPVAAGWDYSLRPPAGDAKCYDAIIFKNVGVFNSSVNIATDLLFALIPIPMVWKLQVNLRTRIGLAVVLSLGLFASAIAIYKTPMQANFFKETDWSGHGSWYYIWQQVEMNVGIIAANLPTLKPLFANFFGHMRTFTKGRSTASRSGPGLSGPFRSNGYHKHDDWHTGTGDQSSYAMRDISTATESKKKDSYDEILALGKEAYGDVIGSNMRQSTMRASNESTPMHQGPRTKISPMSPTSPMSPRSAELGRFTITKTTEVRNRELTRRCF</sequence>
<gene>
    <name evidence="1" type="ORF">OPT61_g632</name>
</gene>
<proteinExistence type="predicted"/>
<protein>
    <submittedName>
        <fullName evidence="1">Uncharacterized protein</fullName>
    </submittedName>
</protein>
<name>A0ACC2IT68_9PLEO</name>
<dbReference type="EMBL" id="JAPHNI010000021">
    <property type="protein sequence ID" value="KAJ8118375.1"/>
    <property type="molecule type" value="Genomic_DNA"/>
</dbReference>
<organism evidence="1 2">
    <name type="scientific">Boeremia exigua</name>
    <dbReference type="NCBI Taxonomy" id="749465"/>
    <lineage>
        <taxon>Eukaryota</taxon>
        <taxon>Fungi</taxon>
        <taxon>Dikarya</taxon>
        <taxon>Ascomycota</taxon>
        <taxon>Pezizomycotina</taxon>
        <taxon>Dothideomycetes</taxon>
        <taxon>Pleosporomycetidae</taxon>
        <taxon>Pleosporales</taxon>
        <taxon>Pleosporineae</taxon>
        <taxon>Didymellaceae</taxon>
        <taxon>Boeremia</taxon>
    </lineage>
</organism>
<dbReference type="Proteomes" id="UP001153331">
    <property type="component" value="Unassembled WGS sequence"/>
</dbReference>
<evidence type="ECO:0000313" key="1">
    <source>
        <dbReference type="EMBL" id="KAJ8118375.1"/>
    </source>
</evidence>
<evidence type="ECO:0000313" key="2">
    <source>
        <dbReference type="Proteomes" id="UP001153331"/>
    </source>
</evidence>
<reference evidence="1" key="1">
    <citation type="submission" date="2022-11" db="EMBL/GenBank/DDBJ databases">
        <title>Genome Sequence of Boeremia exigua.</title>
        <authorList>
            <person name="Buettner E."/>
        </authorList>
    </citation>
    <scope>NUCLEOTIDE SEQUENCE</scope>
    <source>
        <strain evidence="1">CU02</strain>
    </source>
</reference>
<comment type="caution">
    <text evidence="1">The sequence shown here is derived from an EMBL/GenBank/DDBJ whole genome shotgun (WGS) entry which is preliminary data.</text>
</comment>
<keyword evidence="2" id="KW-1185">Reference proteome</keyword>